<sequence>PWKASHWEARLAILLPLPQVGLCLHTLFLDTLPLHMEPPLQVTLLPVPPLREPLLQATLCLMVPLLQATLLLMEPLLLATLLMVHHHPMVLPLLAIPPPPMAHLILATAHHPLPTVPLPLVIRPHHMKHVRVMARPMTPSHNMHPTRTTPHLVTLQHILHQELITPKRSRRRRKRIRAAAAAAAVAAVAAAAVTETHALGWNGSESQPELLRTETF</sequence>
<evidence type="ECO:0000313" key="2">
    <source>
        <dbReference type="EMBL" id="KAF5832514.1"/>
    </source>
</evidence>
<evidence type="ECO:0000256" key="1">
    <source>
        <dbReference type="SAM" id="Phobius"/>
    </source>
</evidence>
<keyword evidence="3" id="KW-1185">Reference proteome</keyword>
<comment type="caution">
    <text evidence="2">The sequence shown here is derived from an EMBL/GenBank/DDBJ whole genome shotgun (WGS) entry which is preliminary data.</text>
</comment>
<reference evidence="2" key="1">
    <citation type="submission" date="2017-08" db="EMBL/GenBank/DDBJ databases">
        <authorList>
            <person name="Polle J.E."/>
            <person name="Barry K."/>
            <person name="Cushman J."/>
            <person name="Schmutz J."/>
            <person name="Tran D."/>
            <person name="Hathwaick L.T."/>
            <person name="Yim W.C."/>
            <person name="Jenkins J."/>
            <person name="Mckie-Krisberg Z.M."/>
            <person name="Prochnik S."/>
            <person name="Lindquist E."/>
            <person name="Dockter R.B."/>
            <person name="Adam C."/>
            <person name="Molina H."/>
            <person name="Bunkerborg J."/>
            <person name="Jin E."/>
            <person name="Buchheim M."/>
            <person name="Magnuson J."/>
        </authorList>
    </citation>
    <scope>NUCLEOTIDE SEQUENCE</scope>
    <source>
        <strain evidence="2">CCAP 19/18</strain>
    </source>
</reference>
<gene>
    <name evidence="2" type="ORF">DUNSADRAFT_11552</name>
</gene>
<keyword evidence="1" id="KW-1133">Transmembrane helix</keyword>
<name>A0ABQ7GD38_DUNSA</name>
<keyword evidence="1" id="KW-0472">Membrane</keyword>
<protein>
    <submittedName>
        <fullName evidence="2">Uncharacterized protein</fullName>
    </submittedName>
</protein>
<feature type="non-terminal residue" evidence="2">
    <location>
        <position position="1"/>
    </location>
</feature>
<proteinExistence type="predicted"/>
<organism evidence="2 3">
    <name type="scientific">Dunaliella salina</name>
    <name type="common">Green alga</name>
    <name type="synonym">Protococcus salinus</name>
    <dbReference type="NCBI Taxonomy" id="3046"/>
    <lineage>
        <taxon>Eukaryota</taxon>
        <taxon>Viridiplantae</taxon>
        <taxon>Chlorophyta</taxon>
        <taxon>core chlorophytes</taxon>
        <taxon>Chlorophyceae</taxon>
        <taxon>CS clade</taxon>
        <taxon>Chlamydomonadales</taxon>
        <taxon>Dunaliellaceae</taxon>
        <taxon>Dunaliella</taxon>
    </lineage>
</organism>
<keyword evidence="1" id="KW-0812">Transmembrane</keyword>
<accession>A0ABQ7GD38</accession>
<dbReference type="EMBL" id="MU069866">
    <property type="protein sequence ID" value="KAF5832514.1"/>
    <property type="molecule type" value="Genomic_DNA"/>
</dbReference>
<dbReference type="Proteomes" id="UP000815325">
    <property type="component" value="Unassembled WGS sequence"/>
</dbReference>
<feature type="transmembrane region" description="Helical" evidence="1">
    <location>
        <begin position="176"/>
        <end position="194"/>
    </location>
</feature>
<evidence type="ECO:0000313" key="3">
    <source>
        <dbReference type="Proteomes" id="UP000815325"/>
    </source>
</evidence>